<feature type="region of interest" description="Disordered" evidence="8">
    <location>
        <begin position="270"/>
        <end position="316"/>
    </location>
</feature>
<dbReference type="EMBL" id="JADGJD010001570">
    <property type="protein sequence ID" value="KAJ3040278.1"/>
    <property type="molecule type" value="Genomic_DNA"/>
</dbReference>
<comment type="caution">
    <text evidence="10">The sequence shown here is derived from an EMBL/GenBank/DDBJ whole genome shotgun (WGS) entry which is preliminary data.</text>
</comment>
<keyword evidence="5" id="KW-0464">Manganese</keyword>
<keyword evidence="11" id="KW-1185">Reference proteome</keyword>
<organism evidence="10 11">
    <name type="scientific">Rhizophlyctis rosea</name>
    <dbReference type="NCBI Taxonomy" id="64517"/>
    <lineage>
        <taxon>Eukaryota</taxon>
        <taxon>Fungi</taxon>
        <taxon>Fungi incertae sedis</taxon>
        <taxon>Chytridiomycota</taxon>
        <taxon>Chytridiomycota incertae sedis</taxon>
        <taxon>Chytridiomycetes</taxon>
        <taxon>Rhizophlyctidales</taxon>
        <taxon>Rhizophlyctidaceae</taxon>
        <taxon>Rhizophlyctis</taxon>
    </lineage>
</organism>
<dbReference type="GO" id="GO:0016301">
    <property type="term" value="F:kinase activity"/>
    <property type="evidence" value="ECO:0007669"/>
    <property type="project" value="UniProtKB-KW"/>
</dbReference>
<evidence type="ECO:0000313" key="11">
    <source>
        <dbReference type="Proteomes" id="UP001212841"/>
    </source>
</evidence>
<dbReference type="SUPFAM" id="SSF110581">
    <property type="entry name" value="Indigoidine synthase A-like"/>
    <property type="match status" value="1"/>
</dbReference>
<dbReference type="Pfam" id="PF04227">
    <property type="entry name" value="Indigoidine_A"/>
    <property type="match status" value="1"/>
</dbReference>
<dbReference type="InterPro" id="IPR011611">
    <property type="entry name" value="PfkB_dom"/>
</dbReference>
<dbReference type="GO" id="GO:0016798">
    <property type="term" value="F:hydrolase activity, acting on glycosyl bonds"/>
    <property type="evidence" value="ECO:0007669"/>
    <property type="project" value="UniProtKB-KW"/>
</dbReference>
<dbReference type="AlphaFoldDB" id="A0AAD5SAT0"/>
<dbReference type="CDD" id="cd01941">
    <property type="entry name" value="YeiC_kinase_like"/>
    <property type="match status" value="1"/>
</dbReference>
<reference evidence="10" key="1">
    <citation type="submission" date="2020-05" db="EMBL/GenBank/DDBJ databases">
        <title>Phylogenomic resolution of chytrid fungi.</title>
        <authorList>
            <person name="Stajich J.E."/>
            <person name="Amses K."/>
            <person name="Simmons R."/>
            <person name="Seto K."/>
            <person name="Myers J."/>
            <person name="Bonds A."/>
            <person name="Quandt C.A."/>
            <person name="Barry K."/>
            <person name="Liu P."/>
            <person name="Grigoriev I."/>
            <person name="Longcore J.E."/>
            <person name="James T.Y."/>
        </authorList>
    </citation>
    <scope>NUCLEOTIDE SEQUENCE</scope>
    <source>
        <strain evidence="10">JEL0318</strain>
    </source>
</reference>
<evidence type="ECO:0000256" key="7">
    <source>
        <dbReference type="ARBA" id="ARBA00023295"/>
    </source>
</evidence>
<dbReference type="InterPro" id="IPR007342">
    <property type="entry name" value="PsuG"/>
</dbReference>
<dbReference type="PANTHER" id="PTHR42909">
    <property type="entry name" value="ZGC:136858"/>
    <property type="match status" value="1"/>
</dbReference>
<dbReference type="InterPro" id="IPR002173">
    <property type="entry name" value="Carboh/pur_kinase_PfkB_CS"/>
</dbReference>
<evidence type="ECO:0000256" key="8">
    <source>
        <dbReference type="SAM" id="MobiDB-lite"/>
    </source>
</evidence>
<dbReference type="InterPro" id="IPR029056">
    <property type="entry name" value="Ribokinase-like"/>
</dbReference>
<name>A0AAD5SAT0_9FUNG</name>
<dbReference type="GO" id="GO:0005737">
    <property type="term" value="C:cytoplasm"/>
    <property type="evidence" value="ECO:0007669"/>
    <property type="project" value="TreeGrafter"/>
</dbReference>
<evidence type="ECO:0000313" key="10">
    <source>
        <dbReference type="EMBL" id="KAJ3040278.1"/>
    </source>
</evidence>
<proteinExistence type="predicted"/>
<evidence type="ECO:0000256" key="2">
    <source>
        <dbReference type="ARBA" id="ARBA00022723"/>
    </source>
</evidence>
<dbReference type="PROSITE" id="PS00583">
    <property type="entry name" value="PFKB_KINASES_1"/>
    <property type="match status" value="1"/>
</dbReference>
<dbReference type="PROSITE" id="PS00584">
    <property type="entry name" value="PFKB_KINASES_2"/>
    <property type="match status" value="1"/>
</dbReference>
<keyword evidence="6" id="KW-0456">Lyase</keyword>
<dbReference type="Proteomes" id="UP001212841">
    <property type="component" value="Unassembled WGS sequence"/>
</dbReference>
<evidence type="ECO:0000256" key="1">
    <source>
        <dbReference type="ARBA" id="ARBA00022679"/>
    </source>
</evidence>
<sequence length="655" mass="70246">MALDVERIVKAEGATPATIAVMHGRVKVGLSTSELEFLAKVGQKARKTSRRDLALVMSQGEYGATTVSGTMVVAHRAGIKVFVTGGIGGVHRGGESTMDISADLTELGRTPVTVVCAGVKSILDIERTLEYLETHGVTVATYGMSDEFPAFYVPRSGFKSMVNLTTPEACAGLIKSNIDLQLESGTVIAVPIRAQDSVVDPVRLQATISDALMDARKRGIKGKDQTPFLLNRVNQLTRGRSLAANIALVKNNAQVGSRIAVALSEQLSKTTISPANRDKPTSPPPNPNNADEKKPTSPSPQPPFRPQLQPSPTFSNRPFIVGGSVLDITAKWISPTANCSSHPAKASDTDFKGLLSTSSPGTVTQTPGGVGRNIAEACFRTGGNPLLHTVVGDDLAGRGLVGHLEGLGMDTSGVEVAKGQATAVYNALLLPNGNLLGAVADMSLHDRIDGGKVADRIMKERPRILCFDGNITTECMEAILETCRKTESITIFEPTSVPKSQKILSLPHTLYESIKIITPDRHELRAMAKQLLTTYDLKIDDLSDEQILRWVLLRFESVFLKRGGDGVLACGRNESGEAYKAEFRPQKMLRECVSVTGAGDSFVGAVISGLLQNDLKWQGTQAIPAAMRVSEMTLMSKFAVSEEVTPESFRKFLQP</sequence>
<keyword evidence="1" id="KW-0808">Transferase</keyword>
<accession>A0AAD5SAT0</accession>
<dbReference type="GO" id="GO:0004730">
    <property type="term" value="F:pseudouridylate synthase activity"/>
    <property type="evidence" value="ECO:0007669"/>
    <property type="project" value="InterPro"/>
</dbReference>
<evidence type="ECO:0000256" key="6">
    <source>
        <dbReference type="ARBA" id="ARBA00023239"/>
    </source>
</evidence>
<dbReference type="Gene3D" id="3.40.1190.20">
    <property type="match status" value="1"/>
</dbReference>
<evidence type="ECO:0000256" key="5">
    <source>
        <dbReference type="ARBA" id="ARBA00023211"/>
    </source>
</evidence>
<dbReference type="Pfam" id="PF00294">
    <property type="entry name" value="PfkB"/>
    <property type="match status" value="1"/>
</dbReference>
<protein>
    <recommendedName>
        <fullName evidence="9">Carbohydrate kinase PfkB domain-containing protein</fullName>
    </recommendedName>
</protein>
<dbReference type="Gene3D" id="3.40.1790.10">
    <property type="entry name" value="Indigoidine synthase domain"/>
    <property type="match status" value="1"/>
</dbReference>
<dbReference type="PANTHER" id="PTHR42909:SF1">
    <property type="entry name" value="CARBOHYDRATE KINASE PFKB DOMAIN-CONTAINING PROTEIN"/>
    <property type="match status" value="1"/>
</dbReference>
<gene>
    <name evidence="10" type="ORF">HK097_002605</name>
</gene>
<evidence type="ECO:0000256" key="3">
    <source>
        <dbReference type="ARBA" id="ARBA00022777"/>
    </source>
</evidence>
<keyword evidence="4" id="KW-0378">Hydrolase</keyword>
<dbReference type="GO" id="GO:0046872">
    <property type="term" value="F:metal ion binding"/>
    <property type="evidence" value="ECO:0007669"/>
    <property type="project" value="UniProtKB-KW"/>
</dbReference>
<keyword evidence="3" id="KW-0418">Kinase</keyword>
<feature type="domain" description="Carbohydrate kinase PfkB" evidence="9">
    <location>
        <begin position="358"/>
        <end position="616"/>
    </location>
</feature>
<dbReference type="InterPro" id="IPR022830">
    <property type="entry name" value="Indigdn_synthA-like"/>
</dbReference>
<evidence type="ECO:0000259" key="9">
    <source>
        <dbReference type="Pfam" id="PF00294"/>
    </source>
</evidence>
<keyword evidence="7" id="KW-0326">Glycosidase</keyword>
<keyword evidence="2" id="KW-0479">Metal-binding</keyword>
<evidence type="ECO:0000256" key="4">
    <source>
        <dbReference type="ARBA" id="ARBA00022801"/>
    </source>
</evidence>
<dbReference type="SUPFAM" id="SSF53613">
    <property type="entry name" value="Ribokinase-like"/>
    <property type="match status" value="1"/>
</dbReference>